<dbReference type="EnsemblBacteria" id="CAI50133">
    <property type="protein sequence ID" value="CAI50133"/>
    <property type="gene ID" value="NP_4084A"/>
</dbReference>
<accession>A0A1U7EY53</accession>
<dbReference type="RefSeq" id="WP_011323749.1">
    <property type="nucleotide sequence ID" value="NC_007426.1"/>
</dbReference>
<dbReference type="OrthoDB" id="239532at2157"/>
<evidence type="ECO:0000313" key="3">
    <source>
        <dbReference type="Proteomes" id="UP000002698"/>
    </source>
</evidence>
<protein>
    <recommendedName>
        <fullName evidence="1">DUF8101 domain-containing protein</fullName>
    </recommendedName>
</protein>
<reference evidence="2 3" key="1">
    <citation type="journal article" date="2005" name="Genome Res.">
        <title>Living with two extremes: conclusions from the genome sequence of Natronomonas pharaonis.</title>
        <authorList>
            <person name="Falb M."/>
            <person name="Pfeiffer F."/>
            <person name="Palm P."/>
            <person name="Rodewald K."/>
            <person name="Hickmann V."/>
            <person name="Tittor J."/>
            <person name="Oesterhelt D."/>
        </authorList>
    </citation>
    <scope>NUCLEOTIDE SEQUENCE [LARGE SCALE GENOMIC DNA]</scope>
    <source>
        <strain evidence="3">ATCC 35678 / DSM 2160 / CIP 103997 / JCM 8858 / NBRC 14720 / NCIMB 2260 / Gabara</strain>
    </source>
</reference>
<dbReference type="GeneID" id="3701965"/>
<dbReference type="Pfam" id="PF26403">
    <property type="entry name" value="DUF8101"/>
    <property type="match status" value="1"/>
</dbReference>
<dbReference type="Proteomes" id="UP000002698">
    <property type="component" value="Chromosome"/>
</dbReference>
<gene>
    <name evidence="2" type="ordered locus">NP_4084A</name>
</gene>
<name>A0A1U7EY53_NATPD</name>
<keyword evidence="3" id="KW-1185">Reference proteome</keyword>
<dbReference type="HOGENOM" id="CLU_157004_0_0_2"/>
<dbReference type="STRING" id="348780.NP_4084A"/>
<feature type="domain" description="DUF8101" evidence="1">
    <location>
        <begin position="1"/>
        <end position="86"/>
    </location>
</feature>
<evidence type="ECO:0000313" key="2">
    <source>
        <dbReference type="EMBL" id="CAI50133.1"/>
    </source>
</evidence>
<dbReference type="InterPro" id="IPR058414">
    <property type="entry name" value="DUF8101"/>
</dbReference>
<dbReference type="KEGG" id="nph:NP_4084A"/>
<dbReference type="eggNOG" id="arCOG06438">
    <property type="taxonomic scope" value="Archaea"/>
</dbReference>
<dbReference type="EMBL" id="CR936257">
    <property type="protein sequence ID" value="CAI50133.1"/>
    <property type="molecule type" value="Genomic_DNA"/>
</dbReference>
<dbReference type="AlphaFoldDB" id="A0A1U7EY53"/>
<proteinExistence type="predicted"/>
<evidence type="ECO:0000259" key="1">
    <source>
        <dbReference type="Pfam" id="PF26403"/>
    </source>
</evidence>
<sequence>MADDMPADVRASLSQLLSNARQSVRAGDTDTAASLLDTASTVAEHKLPDGDRRDRLRFGCSAARETLSDRELAAAYIEAMERRIPEV</sequence>
<organism evidence="2 3">
    <name type="scientific">Natronomonas pharaonis (strain ATCC 35678 / DSM 2160 / CIP 103997 / JCM 8858 / NBRC 14720 / NCIMB 2260 / Gabara)</name>
    <name type="common">Halobacterium pharaonis</name>
    <dbReference type="NCBI Taxonomy" id="348780"/>
    <lineage>
        <taxon>Archaea</taxon>
        <taxon>Methanobacteriati</taxon>
        <taxon>Methanobacteriota</taxon>
        <taxon>Stenosarchaea group</taxon>
        <taxon>Halobacteria</taxon>
        <taxon>Halobacteriales</taxon>
        <taxon>Natronomonadaceae</taxon>
        <taxon>Natronomonas</taxon>
    </lineage>
</organism>